<organism evidence="3 4">
    <name type="scientific">Frondihabitans sucicola</name>
    <dbReference type="NCBI Taxonomy" id="1268041"/>
    <lineage>
        <taxon>Bacteria</taxon>
        <taxon>Bacillati</taxon>
        <taxon>Actinomycetota</taxon>
        <taxon>Actinomycetes</taxon>
        <taxon>Micrococcales</taxon>
        <taxon>Microbacteriaceae</taxon>
        <taxon>Frondihabitans</taxon>
    </lineage>
</organism>
<dbReference type="PROSITE" id="PS50995">
    <property type="entry name" value="HTH_MARR_2"/>
    <property type="match status" value="1"/>
</dbReference>
<evidence type="ECO:0000313" key="4">
    <source>
        <dbReference type="Proteomes" id="UP001321486"/>
    </source>
</evidence>
<dbReference type="InterPro" id="IPR036390">
    <property type="entry name" value="WH_DNA-bd_sf"/>
</dbReference>
<dbReference type="InterPro" id="IPR036388">
    <property type="entry name" value="WH-like_DNA-bd_sf"/>
</dbReference>
<accession>A0ABM8GIS4</accession>
<reference evidence="4" key="1">
    <citation type="journal article" date="2019" name="Int. J. Syst. Evol. Microbiol.">
        <title>The Global Catalogue of Microorganisms (GCM) 10K type strain sequencing project: providing services to taxonomists for standard genome sequencing and annotation.</title>
        <authorList>
            <consortium name="The Broad Institute Genomics Platform"/>
            <consortium name="The Broad Institute Genome Sequencing Center for Infectious Disease"/>
            <person name="Wu L."/>
            <person name="Ma J."/>
        </authorList>
    </citation>
    <scope>NUCLEOTIDE SEQUENCE [LARGE SCALE GENOMIC DNA]</scope>
    <source>
        <strain evidence="4">NBRC 108728</strain>
    </source>
</reference>
<dbReference type="SMART" id="SM00347">
    <property type="entry name" value="HTH_MARR"/>
    <property type="match status" value="1"/>
</dbReference>
<keyword evidence="4" id="KW-1185">Reference proteome</keyword>
<proteinExistence type="predicted"/>
<dbReference type="PANTHER" id="PTHR33164">
    <property type="entry name" value="TRANSCRIPTIONAL REGULATOR, MARR FAMILY"/>
    <property type="match status" value="1"/>
</dbReference>
<protein>
    <recommendedName>
        <fullName evidence="2">HTH marR-type domain-containing protein</fullName>
    </recommendedName>
</protein>
<dbReference type="EMBL" id="AP027732">
    <property type="protein sequence ID" value="BDZ48073.1"/>
    <property type="molecule type" value="Genomic_DNA"/>
</dbReference>
<dbReference type="Gene3D" id="1.10.10.10">
    <property type="entry name" value="Winged helix-like DNA-binding domain superfamily/Winged helix DNA-binding domain"/>
    <property type="match status" value="1"/>
</dbReference>
<dbReference type="SUPFAM" id="SSF46785">
    <property type="entry name" value="Winged helix' DNA-binding domain"/>
    <property type="match status" value="1"/>
</dbReference>
<feature type="compositionally biased region" description="Low complexity" evidence="1">
    <location>
        <begin position="10"/>
        <end position="21"/>
    </location>
</feature>
<dbReference type="RefSeq" id="WP_286345119.1">
    <property type="nucleotide sequence ID" value="NZ_AP027732.1"/>
</dbReference>
<feature type="region of interest" description="Disordered" evidence="1">
    <location>
        <begin position="1"/>
        <end position="21"/>
    </location>
</feature>
<dbReference type="InterPro" id="IPR039422">
    <property type="entry name" value="MarR/SlyA-like"/>
</dbReference>
<evidence type="ECO:0000313" key="3">
    <source>
        <dbReference type="EMBL" id="BDZ48073.1"/>
    </source>
</evidence>
<name>A0ABM8GIS4_9MICO</name>
<gene>
    <name evidence="3" type="ORF">GCM10025867_03140</name>
</gene>
<feature type="domain" description="HTH marR-type" evidence="2">
    <location>
        <begin position="26"/>
        <end position="157"/>
    </location>
</feature>
<dbReference type="Proteomes" id="UP001321486">
    <property type="component" value="Chromosome"/>
</dbReference>
<dbReference type="Pfam" id="PF12802">
    <property type="entry name" value="MarR_2"/>
    <property type="match status" value="1"/>
</dbReference>
<dbReference type="PANTHER" id="PTHR33164:SF43">
    <property type="entry name" value="HTH-TYPE TRANSCRIPTIONAL REPRESSOR YETL"/>
    <property type="match status" value="1"/>
</dbReference>
<evidence type="ECO:0000256" key="1">
    <source>
        <dbReference type="SAM" id="MobiDB-lite"/>
    </source>
</evidence>
<evidence type="ECO:0000259" key="2">
    <source>
        <dbReference type="PROSITE" id="PS50995"/>
    </source>
</evidence>
<dbReference type="InterPro" id="IPR000835">
    <property type="entry name" value="HTH_MarR-typ"/>
</dbReference>
<sequence length="171" mass="18118">MTTSEAHKLTPATAVPSTTSASDEKLGELLHSFRLMQLQHGRVIIHKSEELAMGATDIRALFFIAEAGEHGATPKQVAEFLELSTGATTSLVDRMVEAGTLFREAHPTDRRSVILQVTPGGHAAVATVADVYRCALARVIPEASFDAMSQLFRDLAAALTAGSGSSEPSES</sequence>